<keyword evidence="2" id="KW-1185">Reference proteome</keyword>
<proteinExistence type="predicted"/>
<protein>
    <submittedName>
        <fullName evidence="1">VOC family protein</fullName>
    </submittedName>
</protein>
<gene>
    <name evidence="1" type="ORF">RV045_02255</name>
</gene>
<dbReference type="EMBL" id="JAWDIE010000003">
    <property type="protein sequence ID" value="MEJ7137252.1"/>
    <property type="molecule type" value="Genomic_DNA"/>
</dbReference>
<comment type="caution">
    <text evidence="1">The sequence shown here is derived from an EMBL/GenBank/DDBJ whole genome shotgun (WGS) entry which is preliminary data.</text>
</comment>
<evidence type="ECO:0000313" key="2">
    <source>
        <dbReference type="Proteomes" id="UP001364695"/>
    </source>
</evidence>
<sequence>MARTSTYLNFVRQTQSAFEFYRSVFGGDFIGPVARFGDMPPSPDHPIADADRDLVLHIELAITGGHVLMGTDAPESMGFAVTPGNNVHLNLEPDTRAEAERLFAALSDGGSVQMPLQDMFWGAYYGSLTDRFGMHWMVNCAQPA</sequence>
<name>A0ACC6NZ78_9BURK</name>
<dbReference type="Proteomes" id="UP001364695">
    <property type="component" value="Unassembled WGS sequence"/>
</dbReference>
<organism evidence="1 2">
    <name type="scientific">Amphibiibacter pelophylacis</name>
    <dbReference type="NCBI Taxonomy" id="1799477"/>
    <lineage>
        <taxon>Bacteria</taxon>
        <taxon>Pseudomonadati</taxon>
        <taxon>Pseudomonadota</taxon>
        <taxon>Betaproteobacteria</taxon>
        <taxon>Burkholderiales</taxon>
        <taxon>Sphaerotilaceae</taxon>
        <taxon>Amphibiibacter</taxon>
    </lineage>
</organism>
<accession>A0ACC6NZ78</accession>
<evidence type="ECO:0000313" key="1">
    <source>
        <dbReference type="EMBL" id="MEJ7137252.1"/>
    </source>
</evidence>
<reference evidence="1" key="1">
    <citation type="submission" date="2023-10" db="EMBL/GenBank/DDBJ databases">
        <title>Amphibacter perezi, gen. nov., sp. nov. a novel taxa of the family Comamonadaceae, class Betaproteobacteria isolated from the skin microbiota of Pelophylax perezi from different populations.</title>
        <authorList>
            <person name="Costa S."/>
            <person name="Proenca D.N."/>
            <person name="Lopes I."/>
            <person name="Morais P.V."/>
        </authorList>
    </citation>
    <scope>NUCLEOTIDE SEQUENCE</scope>
    <source>
        <strain evidence="1">SL12-8</strain>
    </source>
</reference>